<organism evidence="1 2">
    <name type="scientific">Brevibacillus antibioticus</name>
    <dbReference type="NCBI Taxonomy" id="2570228"/>
    <lineage>
        <taxon>Bacteria</taxon>
        <taxon>Bacillati</taxon>
        <taxon>Bacillota</taxon>
        <taxon>Bacilli</taxon>
        <taxon>Bacillales</taxon>
        <taxon>Paenibacillaceae</taxon>
        <taxon>Brevibacillus</taxon>
    </lineage>
</organism>
<comment type="caution">
    <text evidence="1">The sequence shown here is derived from an EMBL/GenBank/DDBJ whole genome shotgun (WGS) entry which is preliminary data.</text>
</comment>
<protein>
    <submittedName>
        <fullName evidence="1">Uncharacterized protein</fullName>
    </submittedName>
</protein>
<sequence>MRLKVVDVEAFFIVGIEVDCYYDQDEFLQAPDSRLCEIKNVVDSHLYYEVWNSITEKKLIGKRVSIITHVPDGCVVVTIPPGPFAMLHKSQTNDVHHLFAMTNYEDIEKVEFRTLMLTDESANVVHIYRPVEYREDVLNIRNIPVLSKEVSIQLREQYIHNFLNVKGDCVRDFFYKRYVKLDKGYLWQFIRGEIAKGLTAQEAKDYLHDKEEVLFFWDSISSIGRNFTRNKVFKLGTKRLLESYSRFTFDLYIFDSALSWTIIFHHEPDAEGYKCCLVTSP</sequence>
<dbReference type="AlphaFoldDB" id="A0A4U2YGP6"/>
<name>A0A4U2YGP6_9BACL</name>
<keyword evidence="2" id="KW-1185">Reference proteome</keyword>
<dbReference type="OrthoDB" id="2467473at2"/>
<proteinExistence type="predicted"/>
<accession>A0A4U2YGP6</accession>
<reference evidence="1 2" key="1">
    <citation type="submission" date="2019-04" db="EMBL/GenBank/DDBJ databases">
        <title>Whole genome sequencing of Brevibacillus sp. TGS2-1.</title>
        <authorList>
            <person name="Choi A."/>
        </authorList>
    </citation>
    <scope>NUCLEOTIDE SEQUENCE [LARGE SCALE GENOMIC DNA]</scope>
    <source>
        <strain evidence="1 2">TGS2-1</strain>
    </source>
</reference>
<dbReference type="EMBL" id="SZNK01000001">
    <property type="protein sequence ID" value="TKI59372.1"/>
    <property type="molecule type" value="Genomic_DNA"/>
</dbReference>
<evidence type="ECO:0000313" key="2">
    <source>
        <dbReference type="Proteomes" id="UP000307841"/>
    </source>
</evidence>
<dbReference type="Proteomes" id="UP000307841">
    <property type="component" value="Unassembled WGS sequence"/>
</dbReference>
<evidence type="ECO:0000313" key="1">
    <source>
        <dbReference type="EMBL" id="TKI59372.1"/>
    </source>
</evidence>
<gene>
    <name evidence="1" type="ORF">E8L90_19850</name>
</gene>